<comment type="caution">
    <text evidence="1">The sequence shown here is derived from an EMBL/GenBank/DDBJ whole genome shotgun (WGS) entry which is preliminary data.</text>
</comment>
<reference evidence="1 2" key="1">
    <citation type="journal article" date="2014" name="Agronomy (Basel)">
        <title>A Draft Genome Sequence for Ensete ventricosum, the Drought-Tolerant Tree Against Hunger.</title>
        <authorList>
            <person name="Harrison J."/>
            <person name="Moore K.A."/>
            <person name="Paszkiewicz K."/>
            <person name="Jones T."/>
            <person name="Grant M."/>
            <person name="Ambacheew D."/>
            <person name="Muzemil S."/>
            <person name="Studholme D.J."/>
        </authorList>
    </citation>
    <scope>NUCLEOTIDE SEQUENCE [LARGE SCALE GENOMIC DNA]</scope>
</reference>
<accession>A0A426YF11</accession>
<organism evidence="1 2">
    <name type="scientific">Ensete ventricosum</name>
    <name type="common">Abyssinian banana</name>
    <name type="synonym">Musa ensete</name>
    <dbReference type="NCBI Taxonomy" id="4639"/>
    <lineage>
        <taxon>Eukaryota</taxon>
        <taxon>Viridiplantae</taxon>
        <taxon>Streptophyta</taxon>
        <taxon>Embryophyta</taxon>
        <taxon>Tracheophyta</taxon>
        <taxon>Spermatophyta</taxon>
        <taxon>Magnoliopsida</taxon>
        <taxon>Liliopsida</taxon>
        <taxon>Zingiberales</taxon>
        <taxon>Musaceae</taxon>
        <taxon>Ensete</taxon>
    </lineage>
</organism>
<sequence>MLREHDEDSVITKSFLPKIRSSYHIYVEYDLRILEVVQRPFDLFPDRFKMLVDAFKVGMGANKCSVLHRNELQGDEVSAHEVGSEPSLSQIGLIVEASVACEPEHLAKKTKVLVSKKLTHPHAIQSHHT</sequence>
<gene>
    <name evidence="1" type="ORF">B296_00050041</name>
</gene>
<proteinExistence type="predicted"/>
<protein>
    <submittedName>
        <fullName evidence="1">Uncharacterized protein</fullName>
    </submittedName>
</protein>
<dbReference type="Proteomes" id="UP000287651">
    <property type="component" value="Unassembled WGS sequence"/>
</dbReference>
<evidence type="ECO:0000313" key="2">
    <source>
        <dbReference type="Proteomes" id="UP000287651"/>
    </source>
</evidence>
<name>A0A426YF11_ENSVE</name>
<dbReference type="AlphaFoldDB" id="A0A426YF11"/>
<evidence type="ECO:0000313" key="1">
    <source>
        <dbReference type="EMBL" id="RRT50293.1"/>
    </source>
</evidence>
<dbReference type="EMBL" id="AMZH03012849">
    <property type="protein sequence ID" value="RRT50293.1"/>
    <property type="molecule type" value="Genomic_DNA"/>
</dbReference>